<name>A0A395JHS7_9GAMM</name>
<dbReference type="SMART" id="SM01152">
    <property type="entry name" value="DUF167"/>
    <property type="match status" value="1"/>
</dbReference>
<dbReference type="Gene3D" id="3.30.1200.10">
    <property type="entry name" value="YggU-like"/>
    <property type="match status" value="1"/>
</dbReference>
<accession>A0A395JHS7</accession>
<dbReference type="InParanoid" id="A0A395JHS7"/>
<protein>
    <recommendedName>
        <fullName evidence="2">UPF0235 protein DFR28_104316</fullName>
    </recommendedName>
</protein>
<organism evidence="3 4">
    <name type="scientific">Arenicella xantha</name>
    <dbReference type="NCBI Taxonomy" id="644221"/>
    <lineage>
        <taxon>Bacteria</taxon>
        <taxon>Pseudomonadati</taxon>
        <taxon>Pseudomonadota</taxon>
        <taxon>Gammaproteobacteria</taxon>
        <taxon>Arenicellales</taxon>
        <taxon>Arenicellaceae</taxon>
        <taxon>Arenicella</taxon>
    </lineage>
</organism>
<gene>
    <name evidence="3" type="ORF">DFR28_104316</name>
</gene>
<reference evidence="3 4" key="1">
    <citation type="submission" date="2018-06" db="EMBL/GenBank/DDBJ databases">
        <title>Genomic Encyclopedia of Type Strains, Phase IV (KMG-IV): sequencing the most valuable type-strain genomes for metagenomic binning, comparative biology and taxonomic classification.</title>
        <authorList>
            <person name="Goeker M."/>
        </authorList>
    </citation>
    <scope>NUCLEOTIDE SEQUENCE [LARGE SCALE GENOMIC DNA]</scope>
    <source>
        <strain evidence="3 4">DSM 24032</strain>
    </source>
</reference>
<dbReference type="AlphaFoldDB" id="A0A395JHS7"/>
<dbReference type="OrthoDB" id="9800587at2"/>
<comment type="similarity">
    <text evidence="1 2">Belongs to the UPF0235 family.</text>
</comment>
<evidence type="ECO:0000256" key="1">
    <source>
        <dbReference type="ARBA" id="ARBA00010364"/>
    </source>
</evidence>
<dbReference type="EMBL" id="QNRT01000004">
    <property type="protein sequence ID" value="RBP49385.1"/>
    <property type="molecule type" value="Genomic_DNA"/>
</dbReference>
<proteinExistence type="inferred from homology"/>
<keyword evidence="4" id="KW-1185">Reference proteome</keyword>
<dbReference type="Pfam" id="PF02594">
    <property type="entry name" value="DUF167"/>
    <property type="match status" value="1"/>
</dbReference>
<dbReference type="SUPFAM" id="SSF69786">
    <property type="entry name" value="YggU-like"/>
    <property type="match status" value="1"/>
</dbReference>
<evidence type="ECO:0000256" key="2">
    <source>
        <dbReference type="HAMAP-Rule" id="MF_00634"/>
    </source>
</evidence>
<comment type="caution">
    <text evidence="3">The sequence shown here is derived from an EMBL/GenBank/DDBJ whole genome shotgun (WGS) entry which is preliminary data.</text>
</comment>
<dbReference type="Proteomes" id="UP000253083">
    <property type="component" value="Unassembled WGS sequence"/>
</dbReference>
<dbReference type="NCBIfam" id="TIGR00251">
    <property type="entry name" value="DUF167 family protein"/>
    <property type="match status" value="1"/>
</dbReference>
<dbReference type="HAMAP" id="MF_00634">
    <property type="entry name" value="UPF0235"/>
    <property type="match status" value="1"/>
</dbReference>
<dbReference type="InterPro" id="IPR036591">
    <property type="entry name" value="YggU-like_sf"/>
</dbReference>
<evidence type="ECO:0000313" key="4">
    <source>
        <dbReference type="Proteomes" id="UP000253083"/>
    </source>
</evidence>
<sequence>MASTLSIKVIPNSSVNQVVGYVGDLLKVKVMVAPEKGKANKAVVKVLAAALSIPASHVSVATGQTNSLKTLSIEGLTDQELDLALSQYR</sequence>
<evidence type="ECO:0000313" key="3">
    <source>
        <dbReference type="EMBL" id="RBP49385.1"/>
    </source>
</evidence>
<dbReference type="InterPro" id="IPR003746">
    <property type="entry name" value="DUF167"/>
</dbReference>
<dbReference type="RefSeq" id="WP_113955242.1">
    <property type="nucleotide sequence ID" value="NZ_QNRT01000004.1"/>
</dbReference>